<keyword evidence="2" id="KW-1185">Reference proteome</keyword>
<reference evidence="1" key="1">
    <citation type="submission" date="2022-07" db="EMBL/GenBank/DDBJ databases">
        <title>Phylogenomic reconstructions and comparative analyses of Kickxellomycotina fungi.</title>
        <authorList>
            <person name="Reynolds N.K."/>
            <person name="Stajich J.E."/>
            <person name="Barry K."/>
            <person name="Grigoriev I.V."/>
            <person name="Crous P."/>
            <person name="Smith M.E."/>
        </authorList>
    </citation>
    <scope>NUCLEOTIDE SEQUENCE</scope>
    <source>
        <strain evidence="1">Benny 63K</strain>
    </source>
</reference>
<accession>A0ACC1ITN5</accession>
<comment type="caution">
    <text evidence="1">The sequence shown here is derived from an EMBL/GenBank/DDBJ whole genome shotgun (WGS) entry which is preliminary data.</text>
</comment>
<dbReference type="EMBL" id="JANBPG010000065">
    <property type="protein sequence ID" value="KAJ1900705.1"/>
    <property type="molecule type" value="Genomic_DNA"/>
</dbReference>
<proteinExistence type="predicted"/>
<name>A0ACC1ITN5_9FUNG</name>
<dbReference type="Proteomes" id="UP001150581">
    <property type="component" value="Unassembled WGS sequence"/>
</dbReference>
<gene>
    <name evidence="1" type="ORF">LPJ66_001300</name>
</gene>
<protein>
    <submittedName>
        <fullName evidence="1">Uncharacterized protein</fullName>
    </submittedName>
</protein>
<evidence type="ECO:0000313" key="1">
    <source>
        <dbReference type="EMBL" id="KAJ1900705.1"/>
    </source>
</evidence>
<organism evidence="1 2">
    <name type="scientific">Kickxella alabastrina</name>
    <dbReference type="NCBI Taxonomy" id="61397"/>
    <lineage>
        <taxon>Eukaryota</taxon>
        <taxon>Fungi</taxon>
        <taxon>Fungi incertae sedis</taxon>
        <taxon>Zoopagomycota</taxon>
        <taxon>Kickxellomycotina</taxon>
        <taxon>Kickxellomycetes</taxon>
        <taxon>Kickxellales</taxon>
        <taxon>Kickxellaceae</taxon>
        <taxon>Kickxella</taxon>
    </lineage>
</organism>
<sequence>MENDKRQQLKADERERLPENAWGSQVRSYVLQPYQLVKDNRSGHSTSQISAVLKGDIDEFLIAHL</sequence>
<evidence type="ECO:0000313" key="2">
    <source>
        <dbReference type="Proteomes" id="UP001150581"/>
    </source>
</evidence>